<evidence type="ECO:0000256" key="1">
    <source>
        <dbReference type="SAM" id="MobiDB-lite"/>
    </source>
</evidence>
<feature type="compositionally biased region" description="Polar residues" evidence="1">
    <location>
        <begin position="416"/>
        <end position="429"/>
    </location>
</feature>
<reference evidence="2" key="1">
    <citation type="journal article" date="2020" name="Stud. Mycol.">
        <title>101 Dothideomycetes genomes: a test case for predicting lifestyles and emergence of pathogens.</title>
        <authorList>
            <person name="Haridas S."/>
            <person name="Albert R."/>
            <person name="Binder M."/>
            <person name="Bloem J."/>
            <person name="Labutti K."/>
            <person name="Salamov A."/>
            <person name="Andreopoulos B."/>
            <person name="Baker S."/>
            <person name="Barry K."/>
            <person name="Bills G."/>
            <person name="Bluhm B."/>
            <person name="Cannon C."/>
            <person name="Castanera R."/>
            <person name="Culley D."/>
            <person name="Daum C."/>
            <person name="Ezra D."/>
            <person name="Gonzalez J."/>
            <person name="Henrissat B."/>
            <person name="Kuo A."/>
            <person name="Liang C."/>
            <person name="Lipzen A."/>
            <person name="Lutzoni F."/>
            <person name="Magnuson J."/>
            <person name="Mondo S."/>
            <person name="Nolan M."/>
            <person name="Ohm R."/>
            <person name="Pangilinan J."/>
            <person name="Park H.-J."/>
            <person name="Ramirez L."/>
            <person name="Alfaro M."/>
            <person name="Sun H."/>
            <person name="Tritt A."/>
            <person name="Yoshinaga Y."/>
            <person name="Zwiers L.-H."/>
            <person name="Turgeon B."/>
            <person name="Goodwin S."/>
            <person name="Spatafora J."/>
            <person name="Crous P."/>
            <person name="Grigoriev I."/>
        </authorList>
    </citation>
    <scope>NUCLEOTIDE SEQUENCE</scope>
    <source>
        <strain evidence="2">CBS 183.55</strain>
    </source>
</reference>
<name>A0A6A5RFF7_9PLEO</name>
<dbReference type="GeneID" id="54353927"/>
<dbReference type="RefSeq" id="XP_033447267.1">
    <property type="nucleotide sequence ID" value="XM_033596260.1"/>
</dbReference>
<dbReference type="OrthoDB" id="4062651at2759"/>
<dbReference type="EMBL" id="ML978974">
    <property type="protein sequence ID" value="KAF1927015.1"/>
    <property type="molecule type" value="Genomic_DNA"/>
</dbReference>
<proteinExistence type="predicted"/>
<protein>
    <submittedName>
        <fullName evidence="2">Uncharacterized protein</fullName>
    </submittedName>
</protein>
<organism evidence="2 3">
    <name type="scientific">Didymella exigua CBS 183.55</name>
    <dbReference type="NCBI Taxonomy" id="1150837"/>
    <lineage>
        <taxon>Eukaryota</taxon>
        <taxon>Fungi</taxon>
        <taxon>Dikarya</taxon>
        <taxon>Ascomycota</taxon>
        <taxon>Pezizomycotina</taxon>
        <taxon>Dothideomycetes</taxon>
        <taxon>Pleosporomycetidae</taxon>
        <taxon>Pleosporales</taxon>
        <taxon>Pleosporineae</taxon>
        <taxon>Didymellaceae</taxon>
        <taxon>Didymella</taxon>
    </lineage>
</organism>
<feature type="region of interest" description="Disordered" evidence="1">
    <location>
        <begin position="415"/>
        <end position="437"/>
    </location>
</feature>
<dbReference type="Proteomes" id="UP000800082">
    <property type="component" value="Unassembled WGS sequence"/>
</dbReference>
<dbReference type="AlphaFoldDB" id="A0A6A5RFF7"/>
<feature type="region of interest" description="Disordered" evidence="1">
    <location>
        <begin position="344"/>
        <end position="372"/>
    </location>
</feature>
<sequence length="437" mass="48784">MTSGIWHKTRRLVISDKPSQVEVQRCNSFWLPLADIQYACRGTQVMLQWSDCNQTKEQRLGDSNLTYSRVYKPETPNNKVEIVFRDVVAAQAFIDVVTRANSGSSILWRRLGTPLTQELRLYKVQQKPSHFIVHVSVPTVPGGDIVQSKLFIQQTDSILDIWTHSLVPGERTLSVRFCGRVSTPNYSSDVNDKPSDDTATVARCSKAMLVFSEYKLDFPLISDTDGIGLPTDLREILELVTGWTICFLASGVKVTAPNAFKKTTDYGLSDVTLWESSRDAHTDAPREAIFAFRQHGPKKDYLWRTATITAQSQATYKSPDAEITIFGKSSGDLLDTSTLRTTTASALPTHSATDALASRKRPAGKQKSAREPTTLKLRFARHAEYKSFSACFDELLQTAWVDAQLQTRRRVATYLSRDSQSTDSRAGSLQQGGRGRC</sequence>
<accession>A0A6A5RFF7</accession>
<gene>
    <name evidence="2" type="ORF">M421DRAFT_6573</name>
</gene>
<evidence type="ECO:0000313" key="3">
    <source>
        <dbReference type="Proteomes" id="UP000800082"/>
    </source>
</evidence>
<evidence type="ECO:0000313" key="2">
    <source>
        <dbReference type="EMBL" id="KAF1927015.1"/>
    </source>
</evidence>
<keyword evidence="3" id="KW-1185">Reference proteome</keyword>